<dbReference type="KEGG" id="slau:SLA_4494"/>
<reference evidence="1 2" key="1">
    <citation type="journal article" date="2016" name="Genome Announc.">
        <title>Complete Genome Sequence of Thiostrepton-Producing Streptomyces laurentii ATCC 31255.</title>
        <authorList>
            <person name="Doi K."/>
            <person name="Fujino Y."/>
            <person name="Nagayoshi Y."/>
            <person name="Ohshima T."/>
            <person name="Ogata S."/>
        </authorList>
    </citation>
    <scope>NUCLEOTIDE SEQUENCE [LARGE SCALE GENOMIC DNA]</scope>
    <source>
        <strain evidence="1 2">ATCC 31255</strain>
    </source>
</reference>
<evidence type="ECO:0000313" key="1">
    <source>
        <dbReference type="EMBL" id="BAU85382.1"/>
    </source>
</evidence>
<gene>
    <name evidence="1" type="ORF">SLA_4494</name>
</gene>
<dbReference type="AlphaFoldDB" id="A0A169NTX4"/>
<keyword evidence="2" id="KW-1185">Reference proteome</keyword>
<protein>
    <submittedName>
        <fullName evidence="1">Uncharacterized protein</fullName>
    </submittedName>
</protein>
<sequence>MGMTIRVYDVDRKTGNVVRERGRLTAGFGGERAAPLLTSAYPPCRCPRCRMKPDRQ</sequence>
<name>A0A169NTX4_STRLU</name>
<proteinExistence type="predicted"/>
<dbReference type="Proteomes" id="UP000217676">
    <property type="component" value="Chromosome"/>
</dbReference>
<dbReference type="EMBL" id="AP017424">
    <property type="protein sequence ID" value="BAU85382.1"/>
    <property type="molecule type" value="Genomic_DNA"/>
</dbReference>
<accession>A0A169NTX4</accession>
<organism evidence="1 2">
    <name type="scientific">Streptomyces laurentii</name>
    <dbReference type="NCBI Taxonomy" id="39478"/>
    <lineage>
        <taxon>Bacteria</taxon>
        <taxon>Bacillati</taxon>
        <taxon>Actinomycetota</taxon>
        <taxon>Actinomycetes</taxon>
        <taxon>Kitasatosporales</taxon>
        <taxon>Streptomycetaceae</taxon>
        <taxon>Streptomyces</taxon>
    </lineage>
</organism>
<evidence type="ECO:0000313" key="2">
    <source>
        <dbReference type="Proteomes" id="UP000217676"/>
    </source>
</evidence>